<evidence type="ECO:0000256" key="5">
    <source>
        <dbReference type="ARBA" id="ARBA00022723"/>
    </source>
</evidence>
<evidence type="ECO:0000256" key="7">
    <source>
        <dbReference type="ARBA" id="ARBA00023242"/>
    </source>
</evidence>
<comment type="subcellular location">
    <subcellularLocation>
        <location evidence="2">Nucleus</location>
    </subcellularLocation>
</comment>
<dbReference type="Proteomes" id="UP001318860">
    <property type="component" value="Unassembled WGS sequence"/>
</dbReference>
<evidence type="ECO:0000259" key="9">
    <source>
        <dbReference type="Pfam" id="PF13359"/>
    </source>
</evidence>
<sequence length="410" mass="47933">MARLTLTTRKLARRKKYMTVLAYWLSIVQLVNWFWLIVLKFLENQNISISLRPMYQYNFYERRKYIQKVIYASDSVCKNMIRMNRSAFVRLCFRLEATGMVSSTKNMSVDEQVAMAVHILAHHQKQRIINANFERSGETISRHFRQVLNAIIRIQGELLKVPEAVPDNSTDERWKWFKGCLGALDGTHVKVRVCTDDKPRYRTRKNEIATNVLGVCSQDMQFIYVLPGWEGSAADGRVLRDAISRRNGLVVPRGMYYLVDAGYTNGEGFLAPFRGQRYHLNDWSERHQPTSAEEFFNMKHSSARNTIERLFGLLKTRWGILRSPSYYPIKIQNRIIMACCLLHNFIRQEMGGYDDEDDIQDGEGGHLNNNEIDEEEELVTTIEPSNEWTTFRKDLATNMFNSWRAQRNSR</sequence>
<comment type="caution">
    <text evidence="11">The sequence shown here is derived from an EMBL/GenBank/DDBJ whole genome shotgun (WGS) entry which is preliminary data.</text>
</comment>
<keyword evidence="5" id="KW-0479">Metal-binding</keyword>
<keyword evidence="7" id="KW-0539">Nucleus</keyword>
<evidence type="ECO:0000256" key="8">
    <source>
        <dbReference type="SAM" id="Phobius"/>
    </source>
</evidence>
<evidence type="ECO:0008006" key="13">
    <source>
        <dbReference type="Google" id="ProtNLM"/>
    </source>
</evidence>
<evidence type="ECO:0000313" key="11">
    <source>
        <dbReference type="EMBL" id="KAK6134034.1"/>
    </source>
</evidence>
<dbReference type="Pfam" id="PF26138">
    <property type="entry name" value="DUF8040"/>
    <property type="match status" value="1"/>
</dbReference>
<dbReference type="InterPro" id="IPR058353">
    <property type="entry name" value="DUF8040"/>
</dbReference>
<keyword evidence="4" id="KW-0540">Nuclease</keyword>
<keyword evidence="8" id="KW-1133">Transmembrane helix</keyword>
<gene>
    <name evidence="11" type="ORF">DH2020_032213</name>
</gene>
<organism evidence="11 12">
    <name type="scientific">Rehmannia glutinosa</name>
    <name type="common">Chinese foxglove</name>
    <dbReference type="NCBI Taxonomy" id="99300"/>
    <lineage>
        <taxon>Eukaryota</taxon>
        <taxon>Viridiplantae</taxon>
        <taxon>Streptophyta</taxon>
        <taxon>Embryophyta</taxon>
        <taxon>Tracheophyta</taxon>
        <taxon>Spermatophyta</taxon>
        <taxon>Magnoliopsida</taxon>
        <taxon>eudicotyledons</taxon>
        <taxon>Gunneridae</taxon>
        <taxon>Pentapetalae</taxon>
        <taxon>asterids</taxon>
        <taxon>lamiids</taxon>
        <taxon>Lamiales</taxon>
        <taxon>Orobanchaceae</taxon>
        <taxon>Rehmannieae</taxon>
        <taxon>Rehmannia</taxon>
    </lineage>
</organism>
<evidence type="ECO:0000259" key="10">
    <source>
        <dbReference type="Pfam" id="PF26138"/>
    </source>
</evidence>
<name>A0ABR0VFT6_REHGL</name>
<keyword evidence="8" id="KW-0812">Transmembrane</keyword>
<dbReference type="InterPro" id="IPR045249">
    <property type="entry name" value="HARBI1-like"/>
</dbReference>
<protein>
    <recommendedName>
        <fullName evidence="13">Protein ALP1-like</fullName>
    </recommendedName>
</protein>
<feature type="transmembrane region" description="Helical" evidence="8">
    <location>
        <begin position="21"/>
        <end position="42"/>
    </location>
</feature>
<keyword evidence="12" id="KW-1185">Reference proteome</keyword>
<dbReference type="PANTHER" id="PTHR22930">
    <property type="match status" value="1"/>
</dbReference>
<feature type="domain" description="DUF8040" evidence="10">
    <location>
        <begin position="62"/>
        <end position="152"/>
    </location>
</feature>
<keyword evidence="8" id="KW-0472">Membrane</keyword>
<evidence type="ECO:0000256" key="4">
    <source>
        <dbReference type="ARBA" id="ARBA00022722"/>
    </source>
</evidence>
<evidence type="ECO:0000256" key="2">
    <source>
        <dbReference type="ARBA" id="ARBA00004123"/>
    </source>
</evidence>
<dbReference type="PANTHER" id="PTHR22930:SF293">
    <property type="entry name" value="PROTEIN ALP1-LIKE"/>
    <property type="match status" value="1"/>
</dbReference>
<reference evidence="11 12" key="1">
    <citation type="journal article" date="2021" name="Comput. Struct. Biotechnol. J.">
        <title>De novo genome assembly of the potent medicinal plant Rehmannia glutinosa using nanopore technology.</title>
        <authorList>
            <person name="Ma L."/>
            <person name="Dong C."/>
            <person name="Song C."/>
            <person name="Wang X."/>
            <person name="Zheng X."/>
            <person name="Niu Y."/>
            <person name="Chen S."/>
            <person name="Feng W."/>
        </authorList>
    </citation>
    <scope>NUCLEOTIDE SEQUENCE [LARGE SCALE GENOMIC DNA]</scope>
    <source>
        <strain evidence="11">DH-2019</strain>
    </source>
</reference>
<dbReference type="EMBL" id="JABTTQ020001182">
    <property type="protein sequence ID" value="KAK6134034.1"/>
    <property type="molecule type" value="Genomic_DNA"/>
</dbReference>
<evidence type="ECO:0000256" key="6">
    <source>
        <dbReference type="ARBA" id="ARBA00022801"/>
    </source>
</evidence>
<dbReference type="Pfam" id="PF13359">
    <property type="entry name" value="DDE_Tnp_4"/>
    <property type="match status" value="1"/>
</dbReference>
<feature type="domain" description="DDE Tnp4" evidence="9">
    <location>
        <begin position="184"/>
        <end position="344"/>
    </location>
</feature>
<evidence type="ECO:0000256" key="3">
    <source>
        <dbReference type="ARBA" id="ARBA00006958"/>
    </source>
</evidence>
<dbReference type="InterPro" id="IPR027806">
    <property type="entry name" value="HARBI1_dom"/>
</dbReference>
<comment type="cofactor">
    <cofactor evidence="1">
        <name>a divalent metal cation</name>
        <dbReference type="ChEBI" id="CHEBI:60240"/>
    </cofactor>
</comment>
<evidence type="ECO:0000313" key="12">
    <source>
        <dbReference type="Proteomes" id="UP001318860"/>
    </source>
</evidence>
<accession>A0ABR0VFT6</accession>
<evidence type="ECO:0000256" key="1">
    <source>
        <dbReference type="ARBA" id="ARBA00001968"/>
    </source>
</evidence>
<proteinExistence type="inferred from homology"/>
<keyword evidence="6" id="KW-0378">Hydrolase</keyword>
<comment type="similarity">
    <text evidence="3">Belongs to the HARBI1 family.</text>
</comment>